<reference evidence="4 5" key="1">
    <citation type="submission" date="2019-10" db="EMBL/GenBank/DDBJ databases">
        <title>Assembly and Annotation for the nematode Trichostrongylus colubriformis.</title>
        <authorList>
            <person name="Martin J."/>
        </authorList>
    </citation>
    <scope>NUCLEOTIDE SEQUENCE [LARGE SCALE GENOMIC DNA]</scope>
    <source>
        <strain evidence="4">G859</strain>
        <tissue evidence="4">Whole worm</tissue>
    </source>
</reference>
<dbReference type="Pfam" id="PF12068">
    <property type="entry name" value="PH_RBD"/>
    <property type="match status" value="1"/>
</dbReference>
<dbReference type="AlphaFoldDB" id="A0AAN8FZ11"/>
<dbReference type="Proteomes" id="UP001331761">
    <property type="component" value="Unassembled WGS sequence"/>
</dbReference>
<proteinExistence type="predicted"/>
<feature type="compositionally biased region" description="Polar residues" evidence="2">
    <location>
        <begin position="67"/>
        <end position="83"/>
    </location>
</feature>
<name>A0AAN8FZ11_TRICO</name>
<dbReference type="InterPro" id="IPR021935">
    <property type="entry name" value="SGSM1/2_RBD"/>
</dbReference>
<gene>
    <name evidence="4" type="ORF">GCK32_012263</name>
</gene>
<dbReference type="Gene3D" id="2.30.29.230">
    <property type="match status" value="1"/>
</dbReference>
<evidence type="ECO:0000313" key="4">
    <source>
        <dbReference type="EMBL" id="KAK5977368.1"/>
    </source>
</evidence>
<dbReference type="GO" id="GO:0005096">
    <property type="term" value="F:GTPase activator activity"/>
    <property type="evidence" value="ECO:0007669"/>
    <property type="project" value="UniProtKB-KW"/>
</dbReference>
<feature type="domain" description="Small G protein signalling modulator 1/2 Rab-binding" evidence="3">
    <location>
        <begin position="108"/>
        <end position="154"/>
    </location>
</feature>
<accession>A0AAN8FZ11</accession>
<sequence>MATGPDCSTLTYGSLNEPIEEAASLHSSPLPLNLSGQSMLGPCAATYRRMTDYRERTAEELVRGCRPNSSSRPPLSITRRGSSIVSSTDHSSLSRDFVYSLHHNFKSSLLYGKNNVCVANGDQVPVKGYLSLHKSYEGELSLRWTPNQLMHARKEHKVSVVLAAL</sequence>
<evidence type="ECO:0000256" key="1">
    <source>
        <dbReference type="ARBA" id="ARBA00022468"/>
    </source>
</evidence>
<keyword evidence="5" id="KW-1185">Reference proteome</keyword>
<evidence type="ECO:0000313" key="5">
    <source>
        <dbReference type="Proteomes" id="UP001331761"/>
    </source>
</evidence>
<protein>
    <recommendedName>
        <fullName evidence="3">Small G protein signalling modulator 1/2 Rab-binding domain-containing protein</fullName>
    </recommendedName>
</protein>
<dbReference type="EMBL" id="WIXE01010692">
    <property type="protein sequence ID" value="KAK5977368.1"/>
    <property type="molecule type" value="Genomic_DNA"/>
</dbReference>
<evidence type="ECO:0000259" key="3">
    <source>
        <dbReference type="Pfam" id="PF12068"/>
    </source>
</evidence>
<comment type="caution">
    <text evidence="4">The sequence shown here is derived from an EMBL/GenBank/DDBJ whole genome shotgun (WGS) entry which is preliminary data.</text>
</comment>
<keyword evidence="1" id="KW-0343">GTPase activation</keyword>
<organism evidence="4 5">
    <name type="scientific">Trichostrongylus colubriformis</name>
    <name type="common">Black scour worm</name>
    <dbReference type="NCBI Taxonomy" id="6319"/>
    <lineage>
        <taxon>Eukaryota</taxon>
        <taxon>Metazoa</taxon>
        <taxon>Ecdysozoa</taxon>
        <taxon>Nematoda</taxon>
        <taxon>Chromadorea</taxon>
        <taxon>Rhabditida</taxon>
        <taxon>Rhabditina</taxon>
        <taxon>Rhabditomorpha</taxon>
        <taxon>Strongyloidea</taxon>
        <taxon>Trichostrongylidae</taxon>
        <taxon>Trichostrongylus</taxon>
    </lineage>
</organism>
<evidence type="ECO:0000256" key="2">
    <source>
        <dbReference type="SAM" id="MobiDB-lite"/>
    </source>
</evidence>
<feature type="region of interest" description="Disordered" evidence="2">
    <location>
        <begin position="64"/>
        <end position="83"/>
    </location>
</feature>